<proteinExistence type="inferred from homology"/>
<protein>
    <submittedName>
        <fullName evidence="8">Flagellar basal-body rod protein FlgF</fullName>
    </submittedName>
</protein>
<dbReference type="Pfam" id="PF06429">
    <property type="entry name" value="Flg_bbr_C"/>
    <property type="match status" value="1"/>
</dbReference>
<evidence type="ECO:0000259" key="7">
    <source>
        <dbReference type="Pfam" id="PF22692"/>
    </source>
</evidence>
<feature type="domain" description="Flagellar basal body rod protein N-terminal" evidence="5">
    <location>
        <begin position="12"/>
        <end position="35"/>
    </location>
</feature>
<dbReference type="InterPro" id="IPR037925">
    <property type="entry name" value="FlgE/F/G-like"/>
</dbReference>
<dbReference type="InterPro" id="IPR010930">
    <property type="entry name" value="Flg_bb/hook_C_dom"/>
</dbReference>
<dbReference type="PANTHER" id="PTHR30435:SF19">
    <property type="entry name" value="FLAGELLAR BASAL-BODY ROD PROTEIN FLGG"/>
    <property type="match status" value="1"/>
</dbReference>
<dbReference type="InterPro" id="IPR020013">
    <property type="entry name" value="Flagellar_FlgE/F/G"/>
</dbReference>
<accession>A0A7J0BFA0</accession>
<evidence type="ECO:0000259" key="6">
    <source>
        <dbReference type="Pfam" id="PF06429"/>
    </source>
</evidence>
<name>A0A7J0BFA0_9BACT</name>
<evidence type="ECO:0000256" key="4">
    <source>
        <dbReference type="RuleBase" id="RU362116"/>
    </source>
</evidence>
<keyword evidence="8" id="KW-0966">Cell projection</keyword>
<evidence type="ECO:0000256" key="3">
    <source>
        <dbReference type="ARBA" id="ARBA00023143"/>
    </source>
</evidence>
<dbReference type="PANTHER" id="PTHR30435">
    <property type="entry name" value="FLAGELLAR PROTEIN"/>
    <property type="match status" value="1"/>
</dbReference>
<evidence type="ECO:0000313" key="9">
    <source>
        <dbReference type="Proteomes" id="UP000503840"/>
    </source>
</evidence>
<sequence length="260" mass="28787">MQDSMYSALFGALTNEHRLNSITNNLANVNTTGYKKDQLAFKDTFIMFAHDQIMEPVATVRSKKLFPEPIHIAKPRLAVSQTDFSQGSMKMTGDSLDVALHGEGFFKVQTPDGDYVTRNGHFRQTADGLLVTEQGWPVLGNGGQITIPPNAKVSINEAGQIFNGDELIDQLQVVTYEDLNVLEKRGRNLFQPRPGQQPAELPPQGTTVAQGFLEAANVEVVTEMVNMIEAQRQFEAYTKVMQSTDSLDKEAIQRVSKARA</sequence>
<dbReference type="InterPro" id="IPR053967">
    <property type="entry name" value="LlgE_F_G-like_D1"/>
</dbReference>
<dbReference type="SUPFAM" id="SSF117143">
    <property type="entry name" value="Flagellar hook protein flgE"/>
    <property type="match status" value="1"/>
</dbReference>
<evidence type="ECO:0000256" key="2">
    <source>
        <dbReference type="ARBA" id="ARBA00009677"/>
    </source>
</evidence>
<keyword evidence="8" id="KW-0282">Flagellum</keyword>
<gene>
    <name evidence="8" type="ORF">DSM101010T_07240</name>
</gene>
<dbReference type="EMBL" id="BLVO01000005">
    <property type="protein sequence ID" value="GFM32359.1"/>
    <property type="molecule type" value="Genomic_DNA"/>
</dbReference>
<feature type="domain" description="Flagellar basal-body/hook protein C-terminal" evidence="6">
    <location>
        <begin position="209"/>
        <end position="253"/>
    </location>
</feature>
<dbReference type="Pfam" id="PF00460">
    <property type="entry name" value="Flg_bb_rod"/>
    <property type="match status" value="1"/>
</dbReference>
<feature type="domain" description="Flagellar hook protein FlgE/F/G-like D1" evidence="7">
    <location>
        <begin position="99"/>
        <end position="161"/>
    </location>
</feature>
<dbReference type="NCBIfam" id="TIGR03506">
    <property type="entry name" value="FlgEFG_subfam"/>
    <property type="match status" value="1"/>
</dbReference>
<comment type="similarity">
    <text evidence="2 4">Belongs to the flagella basal body rod proteins family.</text>
</comment>
<dbReference type="Pfam" id="PF22692">
    <property type="entry name" value="LlgE_F_G_D1"/>
    <property type="match status" value="1"/>
</dbReference>
<evidence type="ECO:0000256" key="1">
    <source>
        <dbReference type="ARBA" id="ARBA00004117"/>
    </source>
</evidence>
<dbReference type="AlphaFoldDB" id="A0A7J0BFA0"/>
<dbReference type="PROSITE" id="PS00588">
    <property type="entry name" value="FLAGELLA_BB_ROD"/>
    <property type="match status" value="1"/>
</dbReference>
<keyword evidence="3 4" id="KW-0975">Bacterial flagellum</keyword>
<dbReference type="InterPro" id="IPR019776">
    <property type="entry name" value="Flagellar_basal_body_rod_CS"/>
</dbReference>
<organism evidence="8 9">
    <name type="scientific">Desulfovibrio subterraneus</name>
    <dbReference type="NCBI Taxonomy" id="2718620"/>
    <lineage>
        <taxon>Bacteria</taxon>
        <taxon>Pseudomonadati</taxon>
        <taxon>Thermodesulfobacteriota</taxon>
        <taxon>Desulfovibrionia</taxon>
        <taxon>Desulfovibrionales</taxon>
        <taxon>Desulfovibrionaceae</taxon>
        <taxon>Desulfovibrio</taxon>
    </lineage>
</organism>
<keyword evidence="9" id="KW-1185">Reference proteome</keyword>
<dbReference type="Proteomes" id="UP000503840">
    <property type="component" value="Unassembled WGS sequence"/>
</dbReference>
<dbReference type="GO" id="GO:0071978">
    <property type="term" value="P:bacterial-type flagellum-dependent swarming motility"/>
    <property type="evidence" value="ECO:0007669"/>
    <property type="project" value="TreeGrafter"/>
</dbReference>
<keyword evidence="8" id="KW-0969">Cilium</keyword>
<comment type="subcellular location">
    <subcellularLocation>
        <location evidence="1 4">Bacterial flagellum basal body</location>
    </subcellularLocation>
</comment>
<dbReference type="NCBIfam" id="TIGR02490">
    <property type="entry name" value="flgF"/>
    <property type="match status" value="1"/>
</dbReference>
<comment type="caution">
    <text evidence="8">The sequence shown here is derived from an EMBL/GenBank/DDBJ whole genome shotgun (WGS) entry which is preliminary data.</text>
</comment>
<dbReference type="InterPro" id="IPR001444">
    <property type="entry name" value="Flag_bb_rod_N"/>
</dbReference>
<dbReference type="InterPro" id="IPR012836">
    <property type="entry name" value="FlgF"/>
</dbReference>
<reference evidence="8 9" key="1">
    <citation type="submission" date="2020-05" db="EMBL/GenBank/DDBJ databases">
        <title>Draft genome sequence of Desulfovibrio sp. strain HN2T.</title>
        <authorList>
            <person name="Ueno A."/>
            <person name="Tamazawa S."/>
            <person name="Tamamura S."/>
            <person name="Murakami T."/>
            <person name="Kiyama T."/>
            <person name="Inomata H."/>
            <person name="Amano Y."/>
            <person name="Miyakawa K."/>
            <person name="Tamaki H."/>
            <person name="Naganuma T."/>
            <person name="Kaneko K."/>
        </authorList>
    </citation>
    <scope>NUCLEOTIDE SEQUENCE [LARGE SCALE GENOMIC DNA]</scope>
    <source>
        <strain evidence="8 9">HN2</strain>
    </source>
</reference>
<dbReference type="RefSeq" id="WP_174404065.1">
    <property type="nucleotide sequence ID" value="NZ_BLVO01000005.1"/>
</dbReference>
<evidence type="ECO:0000313" key="8">
    <source>
        <dbReference type="EMBL" id="GFM32359.1"/>
    </source>
</evidence>
<dbReference type="GO" id="GO:0030694">
    <property type="term" value="C:bacterial-type flagellum basal body, rod"/>
    <property type="evidence" value="ECO:0007669"/>
    <property type="project" value="InterPro"/>
</dbReference>
<evidence type="ECO:0000259" key="5">
    <source>
        <dbReference type="Pfam" id="PF00460"/>
    </source>
</evidence>